<keyword evidence="14" id="KW-0732">Signal</keyword>
<organism evidence="17 18">
    <name type="scientific">Sinimarinibacterium thermocellulolyticum</name>
    <dbReference type="NCBI Taxonomy" id="3170016"/>
    <lineage>
        <taxon>Bacteria</taxon>
        <taxon>Pseudomonadati</taxon>
        <taxon>Pseudomonadota</taxon>
        <taxon>Gammaproteobacteria</taxon>
        <taxon>Nevskiales</taxon>
        <taxon>Nevskiaceae</taxon>
        <taxon>Sinimarinibacterium</taxon>
    </lineage>
</organism>
<evidence type="ECO:0000256" key="8">
    <source>
        <dbReference type="ARBA" id="ARBA00023077"/>
    </source>
</evidence>
<evidence type="ECO:0000256" key="5">
    <source>
        <dbReference type="ARBA" id="ARBA00022692"/>
    </source>
</evidence>
<keyword evidence="7" id="KW-0406">Ion transport</keyword>
<comment type="caution">
    <text evidence="17">The sequence shown here is derived from an EMBL/GenBank/DDBJ whole genome shotgun (WGS) entry which is preliminary data.</text>
</comment>
<dbReference type="Proteomes" id="UP001465331">
    <property type="component" value="Unassembled WGS sequence"/>
</dbReference>
<keyword evidence="3 11" id="KW-1134">Transmembrane beta strand</keyword>
<dbReference type="RefSeq" id="WP_352887868.1">
    <property type="nucleotide sequence ID" value="NZ_JBEPIJ010000004.1"/>
</dbReference>
<sequence>MRSMVNCRWALIAVLMTCASAFAQDDLDFLLTPEQGQPSQTPSPDAPAAVPEAEAESAEASPPPPAAPVPEAGPDTAGGSVEPAAAAPARRRPSSRLVEEIIVTAQKREENLQNVPITVQAFSAERLDAMGITTQEDLPLVTPGMTVTNTSGFSIVYIRGVGSDTFLMGDPNVATYIDGVYLPFAALQAGQQFGLDRIEVLKGPQGTLFGRGANGGAVNIITKRPSLTESETEFQIGFDSFNTIEAKLFTSIPVTDTVAFSLSTLYKSGDHWYDEDSRAGGEPLPKISSQSARLKLLWAPTERLDVTLSFLKSLEQGTSSGLQGNCEPSLLARLVGIRPQCGYTVENDVPVFAHTNNTIYSLSSTWNTDWFDVKVLGSYQNQEPSGLFIDFDGAPQPVAYFGTKNGAINRVDTAEFQLVSNENSWGADWLRWNAGFYWVQWDARLDPVFLALAGLDLSTGVENATISLPPGLVDLLDALLEPLLGFGVPSGQIRLVGANTLNSRALYFQATADLSERFALTVGARAQDETRYLDESSSGLGDTNVDPVVFIQRYTGQKRNVRSLKPKVTLEFRPDPGLELMTYASFQQAIKGSQYNLINIYDPPEEIEPEEMDAYEIGIKWSPFGGLATFNAAAFWYEITNLQVQFVSLLQGGAVTQENAGGARNRGFEFDALVPLFPNTIDNLILIANGTYLDAVYTEYKNGSGFDPVTGLLQTG</sequence>
<evidence type="ECO:0000313" key="18">
    <source>
        <dbReference type="Proteomes" id="UP001465331"/>
    </source>
</evidence>
<evidence type="ECO:0000256" key="7">
    <source>
        <dbReference type="ARBA" id="ARBA00023065"/>
    </source>
</evidence>
<evidence type="ECO:0000256" key="3">
    <source>
        <dbReference type="ARBA" id="ARBA00022452"/>
    </source>
</evidence>
<dbReference type="Pfam" id="PF07715">
    <property type="entry name" value="Plug"/>
    <property type="match status" value="1"/>
</dbReference>
<keyword evidence="5 11" id="KW-0812">Transmembrane</keyword>
<comment type="subcellular location">
    <subcellularLocation>
        <location evidence="1 11">Cell outer membrane</location>
        <topology evidence="1 11">Multi-pass membrane protein</topology>
    </subcellularLocation>
</comment>
<dbReference type="PANTHER" id="PTHR32552">
    <property type="entry name" value="FERRICHROME IRON RECEPTOR-RELATED"/>
    <property type="match status" value="1"/>
</dbReference>
<evidence type="ECO:0000256" key="2">
    <source>
        <dbReference type="ARBA" id="ARBA00022448"/>
    </source>
</evidence>
<reference evidence="17 18" key="1">
    <citation type="submission" date="2024-06" db="EMBL/GenBank/DDBJ databases">
        <authorList>
            <person name="Li Z."/>
            <person name="Jiang Y."/>
        </authorList>
    </citation>
    <scope>NUCLEOTIDE SEQUENCE [LARGE SCALE GENOMIC DNA]</scope>
    <source>
        <strain evidence="17 18">HSW-8</strain>
    </source>
</reference>
<dbReference type="InterPro" id="IPR039426">
    <property type="entry name" value="TonB-dep_rcpt-like"/>
</dbReference>
<dbReference type="PROSITE" id="PS52016">
    <property type="entry name" value="TONB_DEPENDENT_REC_3"/>
    <property type="match status" value="1"/>
</dbReference>
<keyword evidence="8 12" id="KW-0798">TonB box</keyword>
<name>A0ABV2A7T2_9GAMM</name>
<dbReference type="InterPro" id="IPR036942">
    <property type="entry name" value="Beta-barrel_TonB_sf"/>
</dbReference>
<dbReference type="InterPro" id="IPR012910">
    <property type="entry name" value="Plug_dom"/>
</dbReference>
<evidence type="ECO:0000256" key="6">
    <source>
        <dbReference type="ARBA" id="ARBA00023004"/>
    </source>
</evidence>
<dbReference type="SUPFAM" id="SSF56935">
    <property type="entry name" value="Porins"/>
    <property type="match status" value="1"/>
</dbReference>
<accession>A0ABV2A7T2</accession>
<dbReference type="InterPro" id="IPR000531">
    <property type="entry name" value="Beta-barrel_TonB"/>
</dbReference>
<feature type="compositionally biased region" description="Low complexity" evidence="13">
    <location>
        <begin position="42"/>
        <end position="52"/>
    </location>
</feature>
<evidence type="ECO:0000313" key="17">
    <source>
        <dbReference type="EMBL" id="MES0873307.1"/>
    </source>
</evidence>
<evidence type="ECO:0000259" key="15">
    <source>
        <dbReference type="Pfam" id="PF00593"/>
    </source>
</evidence>
<dbReference type="PANTHER" id="PTHR32552:SF81">
    <property type="entry name" value="TONB-DEPENDENT OUTER MEMBRANE RECEPTOR"/>
    <property type="match status" value="1"/>
</dbReference>
<evidence type="ECO:0000256" key="10">
    <source>
        <dbReference type="ARBA" id="ARBA00023237"/>
    </source>
</evidence>
<dbReference type="Gene3D" id="2.40.170.20">
    <property type="entry name" value="TonB-dependent receptor, beta-barrel domain"/>
    <property type="match status" value="1"/>
</dbReference>
<keyword evidence="10 11" id="KW-0998">Cell outer membrane</keyword>
<feature type="signal peptide" evidence="14">
    <location>
        <begin position="1"/>
        <end position="23"/>
    </location>
</feature>
<proteinExistence type="inferred from homology"/>
<dbReference type="EMBL" id="JBEPIJ010000004">
    <property type="protein sequence ID" value="MES0873307.1"/>
    <property type="molecule type" value="Genomic_DNA"/>
</dbReference>
<keyword evidence="2 11" id="KW-0813">Transport</keyword>
<keyword evidence="9 11" id="KW-0472">Membrane</keyword>
<evidence type="ECO:0000256" key="12">
    <source>
        <dbReference type="RuleBase" id="RU003357"/>
    </source>
</evidence>
<dbReference type="Pfam" id="PF00593">
    <property type="entry name" value="TonB_dep_Rec_b-barrel"/>
    <property type="match status" value="1"/>
</dbReference>
<evidence type="ECO:0000256" key="13">
    <source>
        <dbReference type="SAM" id="MobiDB-lite"/>
    </source>
</evidence>
<feature type="chain" id="PRO_5047418567" evidence="14">
    <location>
        <begin position="24"/>
        <end position="716"/>
    </location>
</feature>
<feature type="domain" description="TonB-dependent receptor-like beta-barrel" evidence="15">
    <location>
        <begin position="355"/>
        <end position="701"/>
    </location>
</feature>
<evidence type="ECO:0000256" key="9">
    <source>
        <dbReference type="ARBA" id="ARBA00023136"/>
    </source>
</evidence>
<gene>
    <name evidence="17" type="ORF">ABSH63_04670</name>
</gene>
<evidence type="ECO:0000259" key="16">
    <source>
        <dbReference type="Pfam" id="PF07715"/>
    </source>
</evidence>
<feature type="domain" description="TonB-dependent receptor plug" evidence="16">
    <location>
        <begin position="112"/>
        <end position="217"/>
    </location>
</feature>
<keyword evidence="4" id="KW-0410">Iron transport</keyword>
<evidence type="ECO:0000256" key="11">
    <source>
        <dbReference type="PROSITE-ProRule" id="PRU01360"/>
    </source>
</evidence>
<keyword evidence="18" id="KW-1185">Reference proteome</keyword>
<feature type="region of interest" description="Disordered" evidence="13">
    <location>
        <begin position="32"/>
        <end position="92"/>
    </location>
</feature>
<keyword evidence="6" id="KW-0408">Iron</keyword>
<protein>
    <submittedName>
        <fullName evidence="17">TonB-dependent receptor</fullName>
    </submittedName>
</protein>
<evidence type="ECO:0000256" key="14">
    <source>
        <dbReference type="SAM" id="SignalP"/>
    </source>
</evidence>
<keyword evidence="17" id="KW-0675">Receptor</keyword>
<comment type="similarity">
    <text evidence="11 12">Belongs to the TonB-dependent receptor family.</text>
</comment>
<evidence type="ECO:0000256" key="1">
    <source>
        <dbReference type="ARBA" id="ARBA00004571"/>
    </source>
</evidence>
<evidence type="ECO:0000256" key="4">
    <source>
        <dbReference type="ARBA" id="ARBA00022496"/>
    </source>
</evidence>